<sequence>MKAKCRSKQRFASGAKGGIYRPGQSSRTDYEDIFVPLPTT</sequence>
<gene>
    <name evidence="2" type="ORF">QUW60_02725</name>
</gene>
<feature type="region of interest" description="Disordered" evidence="1">
    <location>
        <begin position="1"/>
        <end position="26"/>
    </location>
</feature>
<evidence type="ECO:0000313" key="3">
    <source>
        <dbReference type="Proteomes" id="UP001169458"/>
    </source>
</evidence>
<dbReference type="Proteomes" id="UP001169458">
    <property type="component" value="Unassembled WGS sequence"/>
</dbReference>
<proteinExistence type="predicted"/>
<evidence type="ECO:0008006" key="4">
    <source>
        <dbReference type="Google" id="ProtNLM"/>
    </source>
</evidence>
<organism evidence="2 3">
    <name type="scientific">Bacteroides gallinaceum</name>
    <dbReference type="NCBI Taxonomy" id="1462571"/>
    <lineage>
        <taxon>Bacteria</taxon>
        <taxon>Pseudomonadati</taxon>
        <taxon>Bacteroidota</taxon>
        <taxon>Bacteroidia</taxon>
        <taxon>Bacteroidales</taxon>
        <taxon>Bacteroidaceae</taxon>
        <taxon>Bacteroides</taxon>
    </lineage>
</organism>
<evidence type="ECO:0000256" key="1">
    <source>
        <dbReference type="SAM" id="MobiDB-lite"/>
    </source>
</evidence>
<accession>A0ABT7VCY9</accession>
<reference evidence="3" key="2">
    <citation type="submission" date="2023-07" db="EMBL/GenBank/DDBJ databases">
        <title>Identification and characterization of horizontal gene transfer across gut microbiota members of farm animals based on homology search.</title>
        <authorList>
            <person name="Schwarzerova J."/>
            <person name="Nykrynova M."/>
            <person name="Jureckova K."/>
            <person name="Cejkova D."/>
            <person name="Rychlik I."/>
        </authorList>
    </citation>
    <scope>NUCLEOTIDE SEQUENCE [LARGE SCALE GENOMIC DNA]</scope>
    <source>
        <strain evidence="3">109_WCHN</strain>
    </source>
</reference>
<comment type="caution">
    <text evidence="2">The sequence shown here is derived from an EMBL/GenBank/DDBJ whole genome shotgun (WGS) entry which is preliminary data.</text>
</comment>
<evidence type="ECO:0000313" key="2">
    <source>
        <dbReference type="EMBL" id="MDM8324155.1"/>
    </source>
</evidence>
<keyword evidence="3" id="KW-1185">Reference proteome</keyword>
<protein>
    <recommendedName>
        <fullName evidence="4">DNA methylase</fullName>
    </recommendedName>
</protein>
<reference evidence="2 3" key="1">
    <citation type="submission" date="2023-06" db="EMBL/GenBank/DDBJ databases">
        <authorList>
            <person name="Zeman M."/>
            <person name="Kubasova T."/>
            <person name="Jahodarova E."/>
            <person name="Nykrynova M."/>
            <person name="Rychlik I."/>
        </authorList>
    </citation>
    <scope>NUCLEOTIDE SEQUENCE [LARGE SCALE GENOMIC DNA]</scope>
    <source>
        <strain evidence="2 3">109_WCHN</strain>
    </source>
</reference>
<dbReference type="EMBL" id="JAUDEN010000003">
    <property type="protein sequence ID" value="MDM8324155.1"/>
    <property type="molecule type" value="Genomic_DNA"/>
</dbReference>
<name>A0ABT7VCY9_9BACE</name>